<keyword evidence="3" id="KW-0808">Transferase</keyword>
<dbReference type="Proteomes" id="UP000305067">
    <property type="component" value="Unassembled WGS sequence"/>
</dbReference>
<feature type="compositionally biased region" description="Basic and acidic residues" evidence="11">
    <location>
        <begin position="144"/>
        <end position="157"/>
    </location>
</feature>
<dbReference type="SMART" id="SM00184">
    <property type="entry name" value="RING"/>
    <property type="match status" value="2"/>
</dbReference>
<keyword evidence="5" id="KW-0677">Repeat</keyword>
<dbReference type="InterPro" id="IPR002867">
    <property type="entry name" value="IBR_dom"/>
</dbReference>
<dbReference type="InterPro" id="IPR001841">
    <property type="entry name" value="Znf_RING"/>
</dbReference>
<dbReference type="InterPro" id="IPR031127">
    <property type="entry name" value="E3_UB_ligase_RBR"/>
</dbReference>
<keyword evidence="4 9" id="KW-0479">Metal-binding</keyword>
<dbReference type="Pfam" id="PF22191">
    <property type="entry name" value="IBR_1"/>
    <property type="match status" value="1"/>
</dbReference>
<protein>
    <recommendedName>
        <fullName evidence="2">RBR-type E3 ubiquitin transferase</fullName>
        <ecNumber evidence="2">2.3.2.31</ecNumber>
    </recommendedName>
</protein>
<keyword evidence="10" id="KW-0175">Coiled coil</keyword>
<dbReference type="EMBL" id="ML178814">
    <property type="protein sequence ID" value="TFL07810.1"/>
    <property type="molecule type" value="Genomic_DNA"/>
</dbReference>
<dbReference type="SMART" id="SM00647">
    <property type="entry name" value="IBR"/>
    <property type="match status" value="2"/>
</dbReference>
<evidence type="ECO:0000256" key="10">
    <source>
        <dbReference type="SAM" id="Coils"/>
    </source>
</evidence>
<dbReference type="GO" id="GO:0008270">
    <property type="term" value="F:zinc ion binding"/>
    <property type="evidence" value="ECO:0007669"/>
    <property type="project" value="UniProtKB-KW"/>
</dbReference>
<evidence type="ECO:0000256" key="6">
    <source>
        <dbReference type="ARBA" id="ARBA00022771"/>
    </source>
</evidence>
<dbReference type="CDD" id="cd20335">
    <property type="entry name" value="BRcat_RBR"/>
    <property type="match status" value="1"/>
</dbReference>
<dbReference type="InterPro" id="IPR044066">
    <property type="entry name" value="TRIAD_supradom"/>
</dbReference>
<dbReference type="InterPro" id="IPR000571">
    <property type="entry name" value="Znf_CCCH"/>
</dbReference>
<evidence type="ECO:0000256" key="1">
    <source>
        <dbReference type="ARBA" id="ARBA00001798"/>
    </source>
</evidence>
<feature type="compositionally biased region" description="Polar residues" evidence="11">
    <location>
        <begin position="1"/>
        <end position="13"/>
    </location>
</feature>
<dbReference type="PROSITE" id="PS51873">
    <property type="entry name" value="TRIAD"/>
    <property type="match status" value="1"/>
</dbReference>
<dbReference type="InterPro" id="IPR013083">
    <property type="entry name" value="Znf_RING/FYVE/PHD"/>
</dbReference>
<evidence type="ECO:0000313" key="16">
    <source>
        <dbReference type="Proteomes" id="UP000305067"/>
    </source>
</evidence>
<feature type="domain" description="C3H1-type" evidence="13">
    <location>
        <begin position="56"/>
        <end position="84"/>
    </location>
</feature>
<keyword evidence="16" id="KW-1185">Reference proteome</keyword>
<evidence type="ECO:0000256" key="4">
    <source>
        <dbReference type="ARBA" id="ARBA00022723"/>
    </source>
</evidence>
<evidence type="ECO:0000256" key="7">
    <source>
        <dbReference type="ARBA" id="ARBA00022786"/>
    </source>
</evidence>
<keyword evidence="6 9" id="KW-0863">Zinc-finger</keyword>
<dbReference type="InterPro" id="IPR017907">
    <property type="entry name" value="Znf_RING_CS"/>
</dbReference>
<evidence type="ECO:0000256" key="2">
    <source>
        <dbReference type="ARBA" id="ARBA00012251"/>
    </source>
</evidence>
<gene>
    <name evidence="15" type="ORF">BDV98DRAFT_558495</name>
</gene>
<dbReference type="InterPro" id="IPR018957">
    <property type="entry name" value="Znf_C3HC4_RING-type"/>
</dbReference>
<dbReference type="CDD" id="cd16449">
    <property type="entry name" value="RING-HC"/>
    <property type="match status" value="1"/>
</dbReference>
<feature type="domain" description="RING-type" evidence="14">
    <location>
        <begin position="656"/>
        <end position="874"/>
    </location>
</feature>
<dbReference type="PROSITE" id="PS50103">
    <property type="entry name" value="ZF_C3H1"/>
    <property type="match status" value="1"/>
</dbReference>
<dbReference type="GO" id="GO:0016567">
    <property type="term" value="P:protein ubiquitination"/>
    <property type="evidence" value="ECO:0007669"/>
    <property type="project" value="InterPro"/>
</dbReference>
<dbReference type="PROSITE" id="PS50089">
    <property type="entry name" value="ZF_RING_2"/>
    <property type="match status" value="1"/>
</dbReference>
<evidence type="ECO:0000256" key="5">
    <source>
        <dbReference type="ARBA" id="ARBA00022737"/>
    </source>
</evidence>
<dbReference type="Pfam" id="PF01485">
    <property type="entry name" value="IBR"/>
    <property type="match status" value="1"/>
</dbReference>
<sequence length="1070" mass="119513">MSSATVNVPSGVSGSKRPPRGRHTRTGRNSQQSSSSIEARSNSQTHVATASAGTDPAGLVQCQIWAQHGGCPNGNGCLLAHGTQAGEHARLRAQKTRNEGSKGGARQGARGGRNSHTEQLKSIVHAQDRPTRYPDAASLATKQQEQDDLARKRRTMEEARATERSIINSTGVTFSAGLGVEQILSGFASSWMKIGNLPPNPDIEELYSWLSAREINCPAAYISSVNTFYRNGCSQSEVDVLCNKDAKRILSNNHDMEYRGSPVFIGLESTALDGMPASTDQANELVIMWHEPSFAVTASFPDVSTARRQANALNGKLLGGKKVRVEMSRPDRDRYLPGVNHDKAIKIRGIPLEADMNEIQTFSRSEKLISHSWSNFDAEDSFRQLQIYLEAFGLHGFQRNPQQPFDTKLKVTARFGTWDGAKKASHALGQRPPPLDFFGDNSGFLLFLSSLYQYEMPIDSEQYAVQKHQWDELQEESRGNSFCSLRTRIAKSGRVYVKVGGNDMRTVGILKVRAESLAAGDKVERWNPSLARSSDLRKIASDTGTFIRGDFKNKVFRIFGRPADVKIGKRRLEKEITRLDAMEFTTTLPPGAFNFFSRREGLVKLKGALGDDNVKLNVSCTPFTVTFTGGDTAKHLVQTLIQEASASPQKDIAKTADTYCPICNDAISFPVTLGCDHIYCIGCIRRLLVSAIEARRFPIVCLGAQDRCKAPMSIPIIRRLLTQQEYSKLQESALASYIVKNPRAYRYCPTPDCQQVYPLRLRGEQPLQCPSCFFLVCPSCGEESHYQNGMSCEDVKRWKRVDDSQVDHWAQENDAKRCPACSILIQKTSGCNHMTCGECATHFCWVCLAFCPPENISAHIREAHRELFAHLMRTEIEDTQPSQPRFTEHQAYPNPPPPYSSTPFVNAASSGYSSTVRRRNAEEITAQRRRETQELQADETKRRSELMIAAMRCKRAEALAEQRRVLEEERLAEEYERNRSRRIEEAYYEDIRRVHEYNIRQKRDADDAARQTASTSQSVHPGHTTTCGCLSTVHNHHPSQPSGRSAALIPASSSKEPRSWLQWFGGIFGL</sequence>
<keyword evidence="8 9" id="KW-0862">Zinc</keyword>
<feature type="domain" description="RING-type" evidence="12">
    <location>
        <begin position="660"/>
        <end position="701"/>
    </location>
</feature>
<dbReference type="AlphaFoldDB" id="A0A5C3R3K4"/>
<organism evidence="15 16">
    <name type="scientific">Pterulicium gracile</name>
    <dbReference type="NCBI Taxonomy" id="1884261"/>
    <lineage>
        <taxon>Eukaryota</taxon>
        <taxon>Fungi</taxon>
        <taxon>Dikarya</taxon>
        <taxon>Basidiomycota</taxon>
        <taxon>Agaricomycotina</taxon>
        <taxon>Agaricomycetes</taxon>
        <taxon>Agaricomycetidae</taxon>
        <taxon>Agaricales</taxon>
        <taxon>Pleurotineae</taxon>
        <taxon>Pterulaceae</taxon>
        <taxon>Pterulicium</taxon>
    </lineage>
</organism>
<evidence type="ECO:0000256" key="9">
    <source>
        <dbReference type="PROSITE-ProRule" id="PRU00723"/>
    </source>
</evidence>
<dbReference type="Gene3D" id="1.20.120.1750">
    <property type="match status" value="1"/>
</dbReference>
<feature type="coiled-coil region" evidence="10">
    <location>
        <begin position="921"/>
        <end position="978"/>
    </location>
</feature>
<feature type="region of interest" description="Disordered" evidence="11">
    <location>
        <begin position="1002"/>
        <end position="1051"/>
    </location>
</feature>
<evidence type="ECO:0000259" key="14">
    <source>
        <dbReference type="PROSITE" id="PS51873"/>
    </source>
</evidence>
<feature type="compositionally biased region" description="Basic residues" evidence="11">
    <location>
        <begin position="17"/>
        <end position="26"/>
    </location>
</feature>
<feature type="compositionally biased region" description="Polar residues" evidence="11">
    <location>
        <begin position="1011"/>
        <end position="1043"/>
    </location>
</feature>
<feature type="region of interest" description="Disordered" evidence="11">
    <location>
        <begin position="1"/>
        <end position="52"/>
    </location>
</feature>
<comment type="catalytic activity">
    <reaction evidence="1">
        <text>[E2 ubiquitin-conjugating enzyme]-S-ubiquitinyl-L-cysteine + [acceptor protein]-L-lysine = [E2 ubiquitin-conjugating enzyme]-L-cysteine + [acceptor protein]-N(6)-ubiquitinyl-L-lysine.</text>
        <dbReference type="EC" id="2.3.2.31"/>
    </reaction>
</comment>
<name>A0A5C3R3K4_9AGAR</name>
<dbReference type="OrthoDB" id="1431934at2759"/>
<dbReference type="Gene3D" id="3.30.40.10">
    <property type="entry name" value="Zinc/RING finger domain, C3HC4 (zinc finger)"/>
    <property type="match status" value="1"/>
</dbReference>
<dbReference type="STRING" id="1884261.A0A5C3R3K4"/>
<feature type="compositionally biased region" description="Low complexity" evidence="11">
    <location>
        <begin position="27"/>
        <end position="44"/>
    </location>
</feature>
<reference evidence="15 16" key="1">
    <citation type="journal article" date="2019" name="Nat. Ecol. Evol.">
        <title>Megaphylogeny resolves global patterns of mushroom evolution.</title>
        <authorList>
            <person name="Varga T."/>
            <person name="Krizsan K."/>
            <person name="Foldi C."/>
            <person name="Dima B."/>
            <person name="Sanchez-Garcia M."/>
            <person name="Sanchez-Ramirez S."/>
            <person name="Szollosi G.J."/>
            <person name="Szarkandi J.G."/>
            <person name="Papp V."/>
            <person name="Albert L."/>
            <person name="Andreopoulos W."/>
            <person name="Angelini C."/>
            <person name="Antonin V."/>
            <person name="Barry K.W."/>
            <person name="Bougher N.L."/>
            <person name="Buchanan P."/>
            <person name="Buyck B."/>
            <person name="Bense V."/>
            <person name="Catcheside P."/>
            <person name="Chovatia M."/>
            <person name="Cooper J."/>
            <person name="Damon W."/>
            <person name="Desjardin D."/>
            <person name="Finy P."/>
            <person name="Geml J."/>
            <person name="Haridas S."/>
            <person name="Hughes K."/>
            <person name="Justo A."/>
            <person name="Karasinski D."/>
            <person name="Kautmanova I."/>
            <person name="Kiss B."/>
            <person name="Kocsube S."/>
            <person name="Kotiranta H."/>
            <person name="LaButti K.M."/>
            <person name="Lechner B.E."/>
            <person name="Liimatainen K."/>
            <person name="Lipzen A."/>
            <person name="Lukacs Z."/>
            <person name="Mihaltcheva S."/>
            <person name="Morgado L.N."/>
            <person name="Niskanen T."/>
            <person name="Noordeloos M.E."/>
            <person name="Ohm R.A."/>
            <person name="Ortiz-Santana B."/>
            <person name="Ovrebo C."/>
            <person name="Racz N."/>
            <person name="Riley R."/>
            <person name="Savchenko A."/>
            <person name="Shiryaev A."/>
            <person name="Soop K."/>
            <person name="Spirin V."/>
            <person name="Szebenyi C."/>
            <person name="Tomsovsky M."/>
            <person name="Tulloss R.E."/>
            <person name="Uehling J."/>
            <person name="Grigoriev I.V."/>
            <person name="Vagvolgyi C."/>
            <person name="Papp T."/>
            <person name="Martin F.M."/>
            <person name="Miettinen O."/>
            <person name="Hibbett D.S."/>
            <person name="Nagy L.G."/>
        </authorList>
    </citation>
    <scope>NUCLEOTIDE SEQUENCE [LARGE SCALE GENOMIC DNA]</scope>
    <source>
        <strain evidence="15 16">CBS 309.79</strain>
    </source>
</reference>
<proteinExistence type="predicted"/>
<evidence type="ECO:0000259" key="12">
    <source>
        <dbReference type="PROSITE" id="PS50089"/>
    </source>
</evidence>
<evidence type="ECO:0000313" key="15">
    <source>
        <dbReference type="EMBL" id="TFL07810.1"/>
    </source>
</evidence>
<dbReference type="PANTHER" id="PTHR11685">
    <property type="entry name" value="RBR FAMILY RING FINGER AND IBR DOMAIN-CONTAINING"/>
    <property type="match status" value="1"/>
</dbReference>
<feature type="compositionally biased region" description="Gly residues" evidence="11">
    <location>
        <begin position="101"/>
        <end position="111"/>
    </location>
</feature>
<evidence type="ECO:0000259" key="13">
    <source>
        <dbReference type="PROSITE" id="PS50103"/>
    </source>
</evidence>
<dbReference type="Pfam" id="PF00097">
    <property type="entry name" value="zf-C3HC4"/>
    <property type="match status" value="1"/>
</dbReference>
<evidence type="ECO:0000256" key="11">
    <source>
        <dbReference type="SAM" id="MobiDB-lite"/>
    </source>
</evidence>
<dbReference type="PROSITE" id="PS00518">
    <property type="entry name" value="ZF_RING_1"/>
    <property type="match status" value="1"/>
</dbReference>
<dbReference type="EC" id="2.3.2.31" evidence="2"/>
<dbReference type="GO" id="GO:0061630">
    <property type="term" value="F:ubiquitin protein ligase activity"/>
    <property type="evidence" value="ECO:0007669"/>
    <property type="project" value="UniProtKB-EC"/>
</dbReference>
<keyword evidence="7" id="KW-0833">Ubl conjugation pathway</keyword>
<feature type="zinc finger region" description="C3H1-type" evidence="9">
    <location>
        <begin position="56"/>
        <end position="84"/>
    </location>
</feature>
<accession>A0A5C3R3K4</accession>
<dbReference type="SUPFAM" id="SSF57850">
    <property type="entry name" value="RING/U-box"/>
    <property type="match status" value="2"/>
</dbReference>
<evidence type="ECO:0000256" key="8">
    <source>
        <dbReference type="ARBA" id="ARBA00022833"/>
    </source>
</evidence>
<evidence type="ECO:0000256" key="3">
    <source>
        <dbReference type="ARBA" id="ARBA00022679"/>
    </source>
</evidence>
<feature type="region of interest" description="Disordered" evidence="11">
    <location>
        <begin position="88"/>
        <end position="157"/>
    </location>
</feature>